<evidence type="ECO:0000313" key="6">
    <source>
        <dbReference type="Proteomes" id="UP000218765"/>
    </source>
</evidence>
<accession>A0A1Z4VQ91</accession>
<dbReference type="GO" id="GO:0000175">
    <property type="term" value="F:3'-5'-RNA exonuclease activity"/>
    <property type="evidence" value="ECO:0007669"/>
    <property type="project" value="InterPro"/>
</dbReference>
<dbReference type="InterPro" id="IPR051274">
    <property type="entry name" value="3-5_Exoribonuclease"/>
</dbReference>
<protein>
    <submittedName>
        <fullName evidence="5">Exonuclease RNase T and DNA polymerase III</fullName>
    </submittedName>
</protein>
<dbReference type="SMART" id="SM00479">
    <property type="entry name" value="EXOIII"/>
    <property type="match status" value="1"/>
</dbReference>
<evidence type="ECO:0000259" key="4">
    <source>
        <dbReference type="SMART" id="SM00479"/>
    </source>
</evidence>
<keyword evidence="2" id="KW-0378">Hydrolase</keyword>
<dbReference type="Pfam" id="PF00929">
    <property type="entry name" value="RNase_T"/>
    <property type="match status" value="1"/>
</dbReference>
<dbReference type="InterPro" id="IPR036397">
    <property type="entry name" value="RNaseH_sf"/>
</dbReference>
<dbReference type="InterPro" id="IPR013520">
    <property type="entry name" value="Ribonucl_H"/>
</dbReference>
<keyword evidence="6" id="KW-1185">Reference proteome</keyword>
<dbReference type="EMBL" id="AP018052">
    <property type="protein sequence ID" value="BAZ93787.1"/>
    <property type="molecule type" value="Genomic_DNA"/>
</dbReference>
<dbReference type="InterPro" id="IPR047201">
    <property type="entry name" value="ERI-1_3'hExo-like"/>
</dbReference>
<organism evidence="5 6">
    <name type="scientific">Thiohalobacter thiocyanaticus</name>
    <dbReference type="NCBI Taxonomy" id="585455"/>
    <lineage>
        <taxon>Bacteria</taxon>
        <taxon>Pseudomonadati</taxon>
        <taxon>Pseudomonadota</taxon>
        <taxon>Gammaproteobacteria</taxon>
        <taxon>Thiohalobacterales</taxon>
        <taxon>Thiohalobacteraceae</taxon>
        <taxon>Thiohalobacter</taxon>
    </lineage>
</organism>
<dbReference type="SUPFAM" id="SSF53098">
    <property type="entry name" value="Ribonuclease H-like"/>
    <property type="match status" value="1"/>
</dbReference>
<dbReference type="AlphaFoldDB" id="A0A1Z4VQ91"/>
<evidence type="ECO:0000256" key="3">
    <source>
        <dbReference type="ARBA" id="ARBA00022839"/>
    </source>
</evidence>
<dbReference type="Gene3D" id="3.30.420.10">
    <property type="entry name" value="Ribonuclease H-like superfamily/Ribonuclease H"/>
    <property type="match status" value="1"/>
</dbReference>
<dbReference type="CDD" id="cd06133">
    <property type="entry name" value="ERI-1_3'hExo_like"/>
    <property type="match status" value="1"/>
</dbReference>
<dbReference type="Proteomes" id="UP000218765">
    <property type="component" value="Chromosome"/>
</dbReference>
<reference evidence="5 6" key="1">
    <citation type="submission" date="2017-05" db="EMBL/GenBank/DDBJ databases">
        <title>Thiocyanate degradation by Thiohalobacter thiocyanaticus FOKN1.</title>
        <authorList>
            <person name="Oshiki M."/>
            <person name="Fukushima T."/>
            <person name="Kawano S."/>
            <person name="Nakagawa J."/>
        </authorList>
    </citation>
    <scope>NUCLEOTIDE SEQUENCE [LARGE SCALE GENOMIC DNA]</scope>
    <source>
        <strain evidence="5 6">FOKN1</strain>
    </source>
</reference>
<name>A0A1Z4VQ91_9GAMM</name>
<feature type="domain" description="Exonuclease" evidence="4">
    <location>
        <begin position="11"/>
        <end position="191"/>
    </location>
</feature>
<evidence type="ECO:0000256" key="1">
    <source>
        <dbReference type="ARBA" id="ARBA00022722"/>
    </source>
</evidence>
<gene>
    <name evidence="5" type="ORF">FOKN1_1389</name>
</gene>
<dbReference type="GO" id="GO:0006259">
    <property type="term" value="P:DNA metabolic process"/>
    <property type="evidence" value="ECO:0007669"/>
    <property type="project" value="UniProtKB-ARBA"/>
</dbReference>
<dbReference type="PANTHER" id="PTHR23044">
    <property type="entry name" value="3'-5' EXONUCLEASE ERI1-RELATED"/>
    <property type="match status" value="1"/>
</dbReference>
<proteinExistence type="predicted"/>
<keyword evidence="1" id="KW-0540">Nuclease</keyword>
<dbReference type="InterPro" id="IPR012337">
    <property type="entry name" value="RNaseH-like_sf"/>
</dbReference>
<keyword evidence="3 5" id="KW-0269">Exonuclease</keyword>
<evidence type="ECO:0000313" key="5">
    <source>
        <dbReference type="EMBL" id="BAZ93787.1"/>
    </source>
</evidence>
<dbReference type="GO" id="GO:0003676">
    <property type="term" value="F:nucleic acid binding"/>
    <property type="evidence" value="ECO:0007669"/>
    <property type="project" value="InterPro"/>
</dbReference>
<dbReference type="PANTHER" id="PTHR23044:SF61">
    <property type="entry name" value="3'-5' EXORIBONUCLEASE 1-RELATED"/>
    <property type="match status" value="1"/>
</dbReference>
<sequence length="196" mass="21927">MNAMSSQKGNTYLIVDLEATCTDAGEFPRHEMEIIEIGAVAVEGKALAQVGEFEAFVRPVRNPLLTEFCTRLTSITQAEVEAADPFPVVNDRFRAWVGGFASPVFCSWGNYDRNQFLQDCAHHRVPYPFPTDYHINIKARFAKRQGIGKSVGMKKALQLAGLPLEGTHHRGIDDARNMVRLMPYIFGQARLGRQKS</sequence>
<dbReference type="KEGG" id="ttc:FOKN1_1389"/>
<evidence type="ECO:0000256" key="2">
    <source>
        <dbReference type="ARBA" id="ARBA00022801"/>
    </source>
</evidence>